<dbReference type="PANTHER" id="PTHR10052">
    <property type="entry name" value="60S RIBOSOMAL PROTEIN L18A"/>
    <property type="match status" value="1"/>
</dbReference>
<comment type="caution">
    <text evidence="5">The sequence shown here is derived from an EMBL/GenBank/DDBJ whole genome shotgun (WGS) entry which is preliminary data.</text>
</comment>
<comment type="similarity">
    <text evidence="1">Belongs to the eukaryotic ribosomal protein eL20 family.</text>
</comment>
<organism evidence="5 6">
    <name type="scientific">Bionectria ochroleuca</name>
    <name type="common">Gliocladium roseum</name>
    <dbReference type="NCBI Taxonomy" id="29856"/>
    <lineage>
        <taxon>Eukaryota</taxon>
        <taxon>Fungi</taxon>
        <taxon>Dikarya</taxon>
        <taxon>Ascomycota</taxon>
        <taxon>Pezizomycotina</taxon>
        <taxon>Sordariomycetes</taxon>
        <taxon>Hypocreomycetidae</taxon>
        <taxon>Hypocreales</taxon>
        <taxon>Bionectriaceae</taxon>
        <taxon>Clonostachys</taxon>
    </lineage>
</organism>
<dbReference type="FunFam" id="3.10.20.10:FF:000002">
    <property type="entry name" value="60S ribosomal protein L18a"/>
    <property type="match status" value="1"/>
</dbReference>
<dbReference type="GO" id="GO:0003735">
    <property type="term" value="F:structural constituent of ribosome"/>
    <property type="evidence" value="ECO:0007669"/>
    <property type="project" value="InterPro"/>
</dbReference>
<reference evidence="5" key="1">
    <citation type="submission" date="2020-10" db="EMBL/GenBank/DDBJ databases">
        <title>High-Quality Genome Resource of Clonostachys rosea strain S41 by Oxford Nanopore Long-Read Sequencing.</title>
        <authorList>
            <person name="Wang H."/>
        </authorList>
    </citation>
    <scope>NUCLEOTIDE SEQUENCE</scope>
    <source>
        <strain evidence="5">S41</strain>
    </source>
</reference>
<dbReference type="InterPro" id="IPR021138">
    <property type="entry name" value="Ribosomal_eL20_eukaryotes"/>
</dbReference>
<proteinExistence type="inferred from homology"/>
<feature type="domain" description="Large ribosomal subunit protein eL20" evidence="4">
    <location>
        <begin position="48"/>
        <end position="171"/>
    </location>
</feature>
<protein>
    <recommendedName>
        <fullName evidence="4">Large ribosomal subunit protein eL20 domain-containing protein</fullName>
    </recommendedName>
</protein>
<dbReference type="HAMAP" id="MF_00273">
    <property type="entry name" value="Ribosomal_eL20"/>
    <property type="match status" value="1"/>
</dbReference>
<accession>A0A8H7N7H7</accession>
<evidence type="ECO:0000259" key="4">
    <source>
        <dbReference type="Pfam" id="PF01775"/>
    </source>
</evidence>
<dbReference type="GO" id="GO:1990904">
    <property type="term" value="C:ribonucleoprotein complex"/>
    <property type="evidence" value="ECO:0007669"/>
    <property type="project" value="UniProtKB-KW"/>
</dbReference>
<evidence type="ECO:0000313" key="6">
    <source>
        <dbReference type="Proteomes" id="UP000616885"/>
    </source>
</evidence>
<evidence type="ECO:0000256" key="3">
    <source>
        <dbReference type="ARBA" id="ARBA00023274"/>
    </source>
</evidence>
<evidence type="ECO:0000256" key="1">
    <source>
        <dbReference type="ARBA" id="ARBA00009362"/>
    </source>
</evidence>
<dbReference type="EMBL" id="JADCTT010000006">
    <property type="protein sequence ID" value="KAF9750480.1"/>
    <property type="molecule type" value="Genomic_DNA"/>
</dbReference>
<gene>
    <name evidence="5" type="ORF">IM811_014700</name>
</gene>
<keyword evidence="3" id="KW-0687">Ribonucleoprotein</keyword>
<dbReference type="Proteomes" id="UP000616885">
    <property type="component" value="Unassembled WGS sequence"/>
</dbReference>
<dbReference type="GO" id="GO:0006412">
    <property type="term" value="P:translation"/>
    <property type="evidence" value="ECO:0007669"/>
    <property type="project" value="InterPro"/>
</dbReference>
<dbReference type="FunFam" id="3.10.20.10:FF:000001">
    <property type="entry name" value="60S ribosomal protein L18a"/>
    <property type="match status" value="1"/>
</dbReference>
<dbReference type="InterPro" id="IPR028877">
    <property type="entry name" value="Ribosomal_eL20"/>
</dbReference>
<evidence type="ECO:0000313" key="5">
    <source>
        <dbReference type="EMBL" id="KAF9750480.1"/>
    </source>
</evidence>
<dbReference type="InterPro" id="IPR023573">
    <property type="entry name" value="Ribosomal_eL20_dom"/>
</dbReference>
<dbReference type="Pfam" id="PF01775">
    <property type="entry name" value="Ribosomal_L18A"/>
    <property type="match status" value="1"/>
</dbReference>
<evidence type="ECO:0000256" key="2">
    <source>
        <dbReference type="ARBA" id="ARBA00022980"/>
    </source>
</evidence>
<name>A0A8H7N7H7_BIOOC</name>
<dbReference type="AlphaFoldDB" id="A0A8H7N7H7"/>
<sequence>MGKFYLLFHSSFLDYPVRDPDHYDAIANFLQHGFTLEANLLVGNGCRLQEFEVIGRHLPTEANPSPSLYRMTIFAPNETVAKSRFWYFLRGLKKVKKATGEVVSVKAVRPREAPQKVKNFGIWIRYDSRSGTHNMYKEYREVSRTDAVESLYSDMAARHRARFRSIHILRVVEIEKTEDIKRPYIRQLITKDLKFPLPHRTSQLTSKKVFSAKRPSTFA</sequence>
<dbReference type="Gene3D" id="3.10.20.10">
    <property type="match status" value="2"/>
</dbReference>
<dbReference type="GO" id="GO:0005840">
    <property type="term" value="C:ribosome"/>
    <property type="evidence" value="ECO:0007669"/>
    <property type="project" value="UniProtKB-KW"/>
</dbReference>
<dbReference type="SUPFAM" id="SSF160374">
    <property type="entry name" value="RplX-like"/>
    <property type="match status" value="1"/>
</dbReference>
<keyword evidence="2" id="KW-0689">Ribosomal protein</keyword>